<protein>
    <recommendedName>
        <fullName evidence="3">histidine kinase</fullName>
        <ecNumber evidence="3">2.7.13.3</ecNumber>
    </recommendedName>
</protein>
<evidence type="ECO:0000256" key="6">
    <source>
        <dbReference type="ARBA" id="ARBA00022679"/>
    </source>
</evidence>
<reference evidence="18" key="1">
    <citation type="journal article" date="2019" name="Int. J. Syst. Evol. Microbiol.">
        <title>The Global Catalogue of Microorganisms (GCM) 10K type strain sequencing project: providing services to taxonomists for standard genome sequencing and annotation.</title>
        <authorList>
            <consortium name="The Broad Institute Genomics Platform"/>
            <consortium name="The Broad Institute Genome Sequencing Center for Infectious Disease"/>
            <person name="Wu L."/>
            <person name="Ma J."/>
        </authorList>
    </citation>
    <scope>NUCLEOTIDE SEQUENCE [LARGE SCALE GENOMIC DNA]</scope>
    <source>
        <strain evidence="18">CGMCC 1.18578</strain>
    </source>
</reference>
<evidence type="ECO:0000256" key="4">
    <source>
        <dbReference type="ARBA" id="ARBA00022475"/>
    </source>
</evidence>
<evidence type="ECO:0000256" key="1">
    <source>
        <dbReference type="ARBA" id="ARBA00000085"/>
    </source>
</evidence>
<sequence length="435" mass="47929">MERIKHPKFGIATIWRNPSVRRLAWAMAILTVVACLLLSLYSHYATERIKRQWLAQENAIAGVLSDGDPAGAKRWLQALSSQPAPETVEAGRQWLAKYGMTQQLEARWLPALGNFHAWTLGLLLPGALLVIALLALWLLRESRTQLRALRDLSDALDNTVKHNLPMAERIYGEGELGLLANGVQALSLRLRETIEQLNRDKTYLKDTVADISHQLKTPLASLIIYIDLLANGKTNPADAAEFLETCRRELDRMEWLILTLLKLARIEADALELNIVQAPFSDTIRTSLSSVERLAEERQVSLALHEPDARPMVPHDAHWLPEAISNVLKNAIEISPPGSEISVTWEMTSIFVRLKISDRGPGIAEQHLPHIFKKFYRASSGGSGVGLGLPLAKSIVEKHGGVLSAANGPDGGAVFFLTLPLQPLPAADSAILTTL</sequence>
<dbReference type="SMART" id="SM00388">
    <property type="entry name" value="HisKA"/>
    <property type="match status" value="1"/>
</dbReference>
<dbReference type="GO" id="GO:0016301">
    <property type="term" value="F:kinase activity"/>
    <property type="evidence" value="ECO:0007669"/>
    <property type="project" value="UniProtKB-KW"/>
</dbReference>
<dbReference type="SUPFAM" id="SSF47384">
    <property type="entry name" value="Homodimeric domain of signal transducing histidine kinase"/>
    <property type="match status" value="1"/>
</dbReference>
<evidence type="ECO:0000256" key="12">
    <source>
        <dbReference type="ARBA" id="ARBA00023012"/>
    </source>
</evidence>
<dbReference type="CDD" id="cd00082">
    <property type="entry name" value="HisKA"/>
    <property type="match status" value="1"/>
</dbReference>
<dbReference type="InterPro" id="IPR003660">
    <property type="entry name" value="HAMP_dom"/>
</dbReference>
<evidence type="ECO:0000313" key="17">
    <source>
        <dbReference type="EMBL" id="MFC5529941.1"/>
    </source>
</evidence>
<dbReference type="InterPro" id="IPR050428">
    <property type="entry name" value="TCS_sensor_his_kinase"/>
</dbReference>
<dbReference type="PRINTS" id="PR00344">
    <property type="entry name" value="BCTRLSENSOR"/>
</dbReference>
<dbReference type="CDD" id="cd00075">
    <property type="entry name" value="HATPase"/>
    <property type="match status" value="1"/>
</dbReference>
<dbReference type="InterPro" id="IPR005467">
    <property type="entry name" value="His_kinase_dom"/>
</dbReference>
<dbReference type="Proteomes" id="UP001596108">
    <property type="component" value="Unassembled WGS sequence"/>
</dbReference>
<dbReference type="RefSeq" id="WP_378111876.1">
    <property type="nucleotide sequence ID" value="NZ_JBHSNC010000032.1"/>
</dbReference>
<evidence type="ECO:0000259" key="16">
    <source>
        <dbReference type="PROSITE" id="PS50885"/>
    </source>
</evidence>
<dbReference type="Pfam" id="PF02518">
    <property type="entry name" value="HATPase_c"/>
    <property type="match status" value="1"/>
</dbReference>
<dbReference type="PROSITE" id="PS51257">
    <property type="entry name" value="PROKAR_LIPOPROTEIN"/>
    <property type="match status" value="1"/>
</dbReference>
<dbReference type="PANTHER" id="PTHR45436">
    <property type="entry name" value="SENSOR HISTIDINE KINASE YKOH"/>
    <property type="match status" value="1"/>
</dbReference>
<dbReference type="Pfam" id="PF00512">
    <property type="entry name" value="HisKA"/>
    <property type="match status" value="1"/>
</dbReference>
<dbReference type="SUPFAM" id="SSF55874">
    <property type="entry name" value="ATPase domain of HSP90 chaperone/DNA topoisomerase II/histidine kinase"/>
    <property type="match status" value="1"/>
</dbReference>
<dbReference type="PANTHER" id="PTHR45436:SF5">
    <property type="entry name" value="SENSOR HISTIDINE KINASE TRCS"/>
    <property type="match status" value="1"/>
</dbReference>
<dbReference type="SMART" id="SM00387">
    <property type="entry name" value="HATPase_c"/>
    <property type="match status" value="1"/>
</dbReference>
<dbReference type="InterPro" id="IPR003594">
    <property type="entry name" value="HATPase_dom"/>
</dbReference>
<evidence type="ECO:0000256" key="5">
    <source>
        <dbReference type="ARBA" id="ARBA00022553"/>
    </source>
</evidence>
<feature type="transmembrane region" description="Helical" evidence="14">
    <location>
        <begin position="115"/>
        <end position="139"/>
    </location>
</feature>
<evidence type="ECO:0000256" key="13">
    <source>
        <dbReference type="ARBA" id="ARBA00023136"/>
    </source>
</evidence>
<feature type="domain" description="HAMP" evidence="16">
    <location>
        <begin position="143"/>
        <end position="195"/>
    </location>
</feature>
<feature type="domain" description="Histidine kinase" evidence="15">
    <location>
        <begin position="210"/>
        <end position="423"/>
    </location>
</feature>
<comment type="caution">
    <text evidence="17">The sequence shown here is derived from an EMBL/GenBank/DDBJ whole genome shotgun (WGS) entry which is preliminary data.</text>
</comment>
<evidence type="ECO:0000256" key="11">
    <source>
        <dbReference type="ARBA" id="ARBA00022989"/>
    </source>
</evidence>
<keyword evidence="11 14" id="KW-1133">Transmembrane helix</keyword>
<dbReference type="PROSITE" id="PS50885">
    <property type="entry name" value="HAMP"/>
    <property type="match status" value="1"/>
</dbReference>
<organism evidence="17 18">
    <name type="scientific">Cohnella yongneupensis</name>
    <dbReference type="NCBI Taxonomy" id="425006"/>
    <lineage>
        <taxon>Bacteria</taxon>
        <taxon>Bacillati</taxon>
        <taxon>Bacillota</taxon>
        <taxon>Bacilli</taxon>
        <taxon>Bacillales</taxon>
        <taxon>Paenibacillaceae</taxon>
        <taxon>Cohnella</taxon>
    </lineage>
</organism>
<evidence type="ECO:0000256" key="8">
    <source>
        <dbReference type="ARBA" id="ARBA00022741"/>
    </source>
</evidence>
<dbReference type="Gene3D" id="1.10.287.130">
    <property type="match status" value="1"/>
</dbReference>
<keyword evidence="9 17" id="KW-0418">Kinase</keyword>
<keyword evidence="6" id="KW-0808">Transferase</keyword>
<keyword evidence="8" id="KW-0547">Nucleotide-binding</keyword>
<keyword evidence="10" id="KW-0067">ATP-binding</keyword>
<proteinExistence type="predicted"/>
<dbReference type="Gene3D" id="3.30.565.10">
    <property type="entry name" value="Histidine kinase-like ATPase, C-terminal domain"/>
    <property type="match status" value="1"/>
</dbReference>
<evidence type="ECO:0000256" key="7">
    <source>
        <dbReference type="ARBA" id="ARBA00022692"/>
    </source>
</evidence>
<evidence type="ECO:0000256" key="2">
    <source>
        <dbReference type="ARBA" id="ARBA00004651"/>
    </source>
</evidence>
<dbReference type="InterPro" id="IPR004358">
    <property type="entry name" value="Sig_transdc_His_kin-like_C"/>
</dbReference>
<evidence type="ECO:0000256" key="9">
    <source>
        <dbReference type="ARBA" id="ARBA00022777"/>
    </source>
</evidence>
<dbReference type="EC" id="2.7.13.3" evidence="3"/>
<dbReference type="InterPro" id="IPR003661">
    <property type="entry name" value="HisK_dim/P_dom"/>
</dbReference>
<dbReference type="InterPro" id="IPR036890">
    <property type="entry name" value="HATPase_C_sf"/>
</dbReference>
<evidence type="ECO:0000313" key="18">
    <source>
        <dbReference type="Proteomes" id="UP001596108"/>
    </source>
</evidence>
<keyword evidence="18" id="KW-1185">Reference proteome</keyword>
<name>A0ABW0QYR5_9BACL</name>
<keyword evidence="12" id="KW-0902">Two-component regulatory system</keyword>
<keyword evidence="7 14" id="KW-0812">Transmembrane</keyword>
<comment type="catalytic activity">
    <reaction evidence="1">
        <text>ATP + protein L-histidine = ADP + protein N-phospho-L-histidine.</text>
        <dbReference type="EC" id="2.7.13.3"/>
    </reaction>
</comment>
<comment type="subcellular location">
    <subcellularLocation>
        <location evidence="2">Cell membrane</location>
        <topology evidence="2">Multi-pass membrane protein</topology>
    </subcellularLocation>
</comment>
<evidence type="ECO:0000256" key="14">
    <source>
        <dbReference type="SAM" id="Phobius"/>
    </source>
</evidence>
<dbReference type="InterPro" id="IPR036097">
    <property type="entry name" value="HisK_dim/P_sf"/>
</dbReference>
<dbReference type="EMBL" id="JBHSNC010000032">
    <property type="protein sequence ID" value="MFC5529941.1"/>
    <property type="molecule type" value="Genomic_DNA"/>
</dbReference>
<keyword evidence="13 14" id="KW-0472">Membrane</keyword>
<gene>
    <name evidence="17" type="ORF">ACFPQ4_10850</name>
</gene>
<keyword evidence="4" id="KW-1003">Cell membrane</keyword>
<feature type="transmembrane region" description="Helical" evidence="14">
    <location>
        <begin position="23"/>
        <end position="44"/>
    </location>
</feature>
<accession>A0ABW0QYR5</accession>
<dbReference type="PROSITE" id="PS50109">
    <property type="entry name" value="HIS_KIN"/>
    <property type="match status" value="1"/>
</dbReference>
<evidence type="ECO:0000256" key="10">
    <source>
        <dbReference type="ARBA" id="ARBA00022840"/>
    </source>
</evidence>
<keyword evidence="5" id="KW-0597">Phosphoprotein</keyword>
<evidence type="ECO:0000259" key="15">
    <source>
        <dbReference type="PROSITE" id="PS50109"/>
    </source>
</evidence>
<evidence type="ECO:0000256" key="3">
    <source>
        <dbReference type="ARBA" id="ARBA00012438"/>
    </source>
</evidence>